<feature type="compositionally biased region" description="Acidic residues" evidence="1">
    <location>
        <begin position="471"/>
        <end position="493"/>
    </location>
</feature>
<dbReference type="PANTHER" id="PTHR28086">
    <property type="entry name" value="UPF0662 PROTEIN YPL260W"/>
    <property type="match status" value="1"/>
</dbReference>
<dbReference type="InterPro" id="IPR018810">
    <property type="entry name" value="UPF0662"/>
</dbReference>
<organism evidence="2 3">
    <name type="scientific">Clavispora lusitaniae</name>
    <name type="common">Candida lusitaniae</name>
    <dbReference type="NCBI Taxonomy" id="36911"/>
    <lineage>
        <taxon>Eukaryota</taxon>
        <taxon>Fungi</taxon>
        <taxon>Dikarya</taxon>
        <taxon>Ascomycota</taxon>
        <taxon>Saccharomycotina</taxon>
        <taxon>Pichiomycetes</taxon>
        <taxon>Metschnikowiaceae</taxon>
        <taxon>Clavispora</taxon>
    </lineage>
</organism>
<evidence type="ECO:0000313" key="3">
    <source>
        <dbReference type="Proteomes" id="UP000195602"/>
    </source>
</evidence>
<evidence type="ECO:0000313" key="2">
    <source>
        <dbReference type="EMBL" id="OVF09395.1"/>
    </source>
</evidence>
<protein>
    <submittedName>
        <fullName evidence="2">Uncharacterized protein</fullName>
    </submittedName>
</protein>
<dbReference type="Pfam" id="PF10303">
    <property type="entry name" value="DUF2408"/>
    <property type="match status" value="2"/>
</dbReference>
<dbReference type="Proteomes" id="UP000195602">
    <property type="component" value="Unassembled WGS sequence"/>
</dbReference>
<feature type="compositionally biased region" description="Acidic residues" evidence="1">
    <location>
        <begin position="506"/>
        <end position="532"/>
    </location>
</feature>
<dbReference type="GO" id="GO:0005634">
    <property type="term" value="C:nucleus"/>
    <property type="evidence" value="ECO:0007669"/>
    <property type="project" value="TreeGrafter"/>
</dbReference>
<dbReference type="AlphaFoldDB" id="A0AA91T2T9"/>
<comment type="caution">
    <text evidence="2">The sequence shown here is derived from an EMBL/GenBank/DDBJ whole genome shotgun (WGS) entry which is preliminary data.</text>
</comment>
<reference evidence="2 3" key="1">
    <citation type="submission" date="2017-04" db="EMBL/GenBank/DDBJ databases">
        <title>Draft genome of the yeast Clavispora lusitaniae type strain CBS 6936.</title>
        <authorList>
            <person name="Durrens P."/>
            <person name="Klopp C."/>
            <person name="Biteau N."/>
            <person name="Fitton-Ouhabi V."/>
            <person name="Dementhon K."/>
            <person name="Accoceberry I."/>
            <person name="Sherman D.J."/>
            <person name="Noel T."/>
        </authorList>
    </citation>
    <scope>NUCLEOTIDE SEQUENCE [LARGE SCALE GENOMIC DNA]</scope>
    <source>
        <strain evidence="2 3">CBS 6936</strain>
    </source>
</reference>
<evidence type="ECO:0000256" key="1">
    <source>
        <dbReference type="SAM" id="MobiDB-lite"/>
    </source>
</evidence>
<dbReference type="GO" id="GO:0005737">
    <property type="term" value="C:cytoplasm"/>
    <property type="evidence" value="ECO:0007669"/>
    <property type="project" value="TreeGrafter"/>
</dbReference>
<sequence>MKTVPDYEKPIHTAVVQLYDTLQELKNNRSKFLSSKQVYKIYEQFLEQVHELSIVRKDEELKGLTLSLPTPTDQVIDDCWQLLSLSFVTCGLTKFAPATYSSLSTVYKLLTHLKECQVFSIDDLRPIKQRLDEIRDIISHSENIDEGSMDAENGAADHHAEESLLLRTKLHRCQQAYDELEETFRRMPSDLEPVYTQLISLRKSLLNCVTLQSDSGKAPDVEPLRASLRRIEAQRDENGRFRSSGDAELVERAQMVLNGLLDDCNNLLQDAGLDMLAAFSDLSVDMSDKESATFAGLRSVYEELLALKQTLEKLLVTRRWTMRETDLYGYQKQLKRLDEQRVSLTQDSASSGAAGRKMRRVSLLVLYLLRRCYSLVYKLLESSEPVSESLQPIHNQLSTVRRCLLEIKRVDGLSNLRQLYPFQFKLASLDNLRHDGKFIVNNQVPEGQATLNALLAECFDIMHELKIELEEKEESEQTANITDDEDKDSDDEVELKRNRYMGFNEADYDMASESDDEFSSLSDSEFESNDYY</sequence>
<dbReference type="EMBL" id="LYUB02000005">
    <property type="protein sequence ID" value="OVF09395.1"/>
    <property type="molecule type" value="Genomic_DNA"/>
</dbReference>
<dbReference type="OMA" id="KQDRTTY"/>
<dbReference type="KEGG" id="clus:A9F13_05g01980"/>
<accession>A0AA91T2T9</accession>
<name>A0AA91T2T9_CLALS</name>
<dbReference type="PANTHER" id="PTHR28086:SF1">
    <property type="entry name" value="CU(2+) SUPPRESSING AND BLEOMYCIN SENSITIVE PROTEIN 1"/>
    <property type="match status" value="1"/>
</dbReference>
<feature type="region of interest" description="Disordered" evidence="1">
    <location>
        <begin position="471"/>
        <end position="532"/>
    </location>
</feature>
<gene>
    <name evidence="2" type="ORF">A9F13_05g01980</name>
</gene>
<proteinExistence type="predicted"/>